<comment type="subcellular location">
    <subcellularLocation>
        <location evidence="1">Membrane</location>
    </subcellularLocation>
</comment>
<keyword evidence="7" id="KW-1185">Reference proteome</keyword>
<evidence type="ECO:0000256" key="4">
    <source>
        <dbReference type="ARBA" id="ARBA00023136"/>
    </source>
</evidence>
<organism evidence="6 7">
    <name type="scientific">Metabacillus herbersteinensis</name>
    <dbReference type="NCBI Taxonomy" id="283816"/>
    <lineage>
        <taxon>Bacteria</taxon>
        <taxon>Bacillati</taxon>
        <taxon>Bacillota</taxon>
        <taxon>Bacilli</taxon>
        <taxon>Bacillales</taxon>
        <taxon>Bacillaceae</taxon>
        <taxon>Metabacillus</taxon>
    </lineage>
</organism>
<comment type="caution">
    <text evidence="6">The sequence shown here is derived from an EMBL/GenBank/DDBJ whole genome shotgun (WGS) entry which is preliminary data.</text>
</comment>
<evidence type="ECO:0000256" key="5">
    <source>
        <dbReference type="SAM" id="Phobius"/>
    </source>
</evidence>
<sequence>MKNFDRGTVIRTVLLLAALINQTLIMTGRTGIPIGEEQILSLIDAIYLVSSILFSIVTAVMAWFRNNYVTQTGQLQKNALKAQGLIKK</sequence>
<name>A0ABV6GC34_9BACI</name>
<accession>A0ABV6GC34</accession>
<proteinExistence type="predicted"/>
<evidence type="ECO:0000313" key="6">
    <source>
        <dbReference type="EMBL" id="MFC0271139.1"/>
    </source>
</evidence>
<keyword evidence="2 5" id="KW-0812">Transmembrane</keyword>
<keyword evidence="4 5" id="KW-0472">Membrane</keyword>
<protein>
    <submittedName>
        <fullName evidence="6">Phage holin</fullName>
    </submittedName>
</protein>
<dbReference type="InterPro" id="IPR006479">
    <property type="entry name" value="Holin"/>
</dbReference>
<feature type="transmembrane region" description="Helical" evidence="5">
    <location>
        <begin position="38"/>
        <end position="64"/>
    </location>
</feature>
<dbReference type="Proteomes" id="UP001589854">
    <property type="component" value="Unassembled WGS sequence"/>
</dbReference>
<evidence type="ECO:0000256" key="1">
    <source>
        <dbReference type="ARBA" id="ARBA00004370"/>
    </source>
</evidence>
<dbReference type="Pfam" id="PF04688">
    <property type="entry name" value="Holin_SPP1"/>
    <property type="match status" value="1"/>
</dbReference>
<evidence type="ECO:0000313" key="7">
    <source>
        <dbReference type="Proteomes" id="UP001589854"/>
    </source>
</evidence>
<reference evidence="6 7" key="1">
    <citation type="submission" date="2024-09" db="EMBL/GenBank/DDBJ databases">
        <authorList>
            <person name="Sun Q."/>
            <person name="Mori K."/>
        </authorList>
    </citation>
    <scope>NUCLEOTIDE SEQUENCE [LARGE SCALE GENOMIC DNA]</scope>
    <source>
        <strain evidence="6 7">CCM 7228</strain>
    </source>
</reference>
<gene>
    <name evidence="6" type="ORF">ACFFIX_06695</name>
</gene>
<evidence type="ECO:0000256" key="3">
    <source>
        <dbReference type="ARBA" id="ARBA00022989"/>
    </source>
</evidence>
<evidence type="ECO:0000256" key="2">
    <source>
        <dbReference type="ARBA" id="ARBA00022692"/>
    </source>
</evidence>
<keyword evidence="3 5" id="KW-1133">Transmembrane helix</keyword>
<dbReference type="RefSeq" id="WP_378931864.1">
    <property type="nucleotide sequence ID" value="NZ_JBHLVO010000003.1"/>
</dbReference>
<dbReference type="NCBIfam" id="TIGR01592">
    <property type="entry name" value="holin_SPP1"/>
    <property type="match status" value="1"/>
</dbReference>
<dbReference type="EMBL" id="JBHLVO010000003">
    <property type="protein sequence ID" value="MFC0271139.1"/>
    <property type="molecule type" value="Genomic_DNA"/>
</dbReference>
<feature type="transmembrane region" description="Helical" evidence="5">
    <location>
        <begin position="12"/>
        <end position="32"/>
    </location>
</feature>